<organism evidence="1 2">
    <name type="scientific">Haloterrigena salina JCM 13891</name>
    <dbReference type="NCBI Taxonomy" id="1227488"/>
    <lineage>
        <taxon>Archaea</taxon>
        <taxon>Methanobacteriati</taxon>
        <taxon>Methanobacteriota</taxon>
        <taxon>Stenosarchaea group</taxon>
        <taxon>Halobacteria</taxon>
        <taxon>Halobacteriales</taxon>
        <taxon>Natrialbaceae</taxon>
        <taxon>Haloterrigena</taxon>
    </lineage>
</organism>
<dbReference type="EMBL" id="AOIS01000037">
    <property type="protein sequence ID" value="ELZ18007.1"/>
    <property type="molecule type" value="Genomic_DNA"/>
</dbReference>
<comment type="caution">
    <text evidence="1">The sequence shown here is derived from an EMBL/GenBank/DDBJ whole genome shotgun (WGS) entry which is preliminary data.</text>
</comment>
<proteinExistence type="predicted"/>
<keyword evidence="2" id="KW-1185">Reference proteome</keyword>
<dbReference type="AlphaFoldDB" id="M0C6Q3"/>
<name>M0C6Q3_9EURY</name>
<dbReference type="Proteomes" id="UP000011657">
    <property type="component" value="Unassembled WGS sequence"/>
</dbReference>
<sequence length="26" mass="2601">MNLLATGMQLAGIGLILTAADVFAVP</sequence>
<reference evidence="1 2" key="1">
    <citation type="journal article" date="2014" name="PLoS Genet.">
        <title>Phylogenetically driven sequencing of extremely halophilic archaea reveals strategies for static and dynamic osmo-response.</title>
        <authorList>
            <person name="Becker E.A."/>
            <person name="Seitzer P.M."/>
            <person name="Tritt A."/>
            <person name="Larsen D."/>
            <person name="Krusor M."/>
            <person name="Yao A.I."/>
            <person name="Wu D."/>
            <person name="Madern D."/>
            <person name="Eisen J.A."/>
            <person name="Darling A.E."/>
            <person name="Facciotti M.T."/>
        </authorList>
    </citation>
    <scope>NUCLEOTIDE SEQUENCE [LARGE SCALE GENOMIC DNA]</scope>
    <source>
        <strain evidence="1 2">JCM 13891</strain>
    </source>
</reference>
<gene>
    <name evidence="1" type="ORF">C477_12402</name>
</gene>
<evidence type="ECO:0000313" key="1">
    <source>
        <dbReference type="EMBL" id="ELZ18007.1"/>
    </source>
</evidence>
<protein>
    <submittedName>
        <fullName evidence="1">TrkA-N domain-containing protein</fullName>
    </submittedName>
</protein>
<evidence type="ECO:0000313" key="2">
    <source>
        <dbReference type="Proteomes" id="UP000011657"/>
    </source>
</evidence>
<accession>M0C6Q3</accession>